<dbReference type="PATRIC" id="fig|1339349.3.peg.2634"/>
<evidence type="ECO:0000313" key="4">
    <source>
        <dbReference type="Proteomes" id="UP000028013"/>
    </source>
</evidence>
<sequence length="178" mass="19584">MKRLVLFMMAVMLLSITVNAQKKGGKTLVAYFSATGTTARAAKLVAEAVDGTFYEIQPAKKYTAADLDWHDKASRSSVEMSDSKSRPALYSKLGSLAEYDTIYIGFPIWWNLAPRIINTFIESGDFAGKTVIPFATSGSSSISNAEKELQTNYPGINWGKGRLLNGASRETVKQWIKK</sequence>
<name>A0A078S1M9_BACUN</name>
<gene>
    <name evidence="3" type="ORF">M094_1471</name>
</gene>
<dbReference type="Pfam" id="PF12682">
    <property type="entry name" value="Flavodoxin_4"/>
    <property type="match status" value="1"/>
</dbReference>
<feature type="domain" description="Flavodoxin-like" evidence="2">
    <location>
        <begin position="27"/>
        <end position="178"/>
    </location>
</feature>
<organism evidence="3 4">
    <name type="scientific">Bacteroides uniformis str. 3978 T3 ii</name>
    <dbReference type="NCBI Taxonomy" id="1339349"/>
    <lineage>
        <taxon>Bacteria</taxon>
        <taxon>Pseudomonadati</taxon>
        <taxon>Bacteroidota</taxon>
        <taxon>Bacteroidia</taxon>
        <taxon>Bacteroidales</taxon>
        <taxon>Bacteroidaceae</taxon>
        <taxon>Bacteroides</taxon>
    </lineage>
</organism>
<dbReference type="PANTHER" id="PTHR39201">
    <property type="entry name" value="EXPORTED PROTEIN-RELATED"/>
    <property type="match status" value="1"/>
</dbReference>
<dbReference type="AlphaFoldDB" id="A0A078S1M9"/>
<dbReference type="PANTHER" id="PTHR39201:SF1">
    <property type="entry name" value="FLAVODOXIN-LIKE DOMAIN-CONTAINING PROTEIN"/>
    <property type="match status" value="1"/>
</dbReference>
<dbReference type="Proteomes" id="UP000028013">
    <property type="component" value="Unassembled WGS sequence"/>
</dbReference>
<dbReference type="EMBL" id="JNHN01000174">
    <property type="protein sequence ID" value="KDS50541.1"/>
    <property type="molecule type" value="Genomic_DNA"/>
</dbReference>
<dbReference type="InterPro" id="IPR008254">
    <property type="entry name" value="Flavodoxin/NO_synth"/>
</dbReference>
<feature type="chain" id="PRO_5001744713" description="Flavodoxin-like domain-containing protein" evidence="1">
    <location>
        <begin position="21"/>
        <end position="178"/>
    </location>
</feature>
<dbReference type="SUPFAM" id="SSF52218">
    <property type="entry name" value="Flavoproteins"/>
    <property type="match status" value="1"/>
</dbReference>
<accession>A0A078S1M9</accession>
<dbReference type="GO" id="GO:0010181">
    <property type="term" value="F:FMN binding"/>
    <property type="evidence" value="ECO:0007669"/>
    <property type="project" value="InterPro"/>
</dbReference>
<evidence type="ECO:0000259" key="2">
    <source>
        <dbReference type="PROSITE" id="PS50902"/>
    </source>
</evidence>
<dbReference type="PROSITE" id="PS50902">
    <property type="entry name" value="FLAVODOXIN_LIKE"/>
    <property type="match status" value="1"/>
</dbReference>
<proteinExistence type="predicted"/>
<reference evidence="3 4" key="1">
    <citation type="submission" date="2014-04" db="EMBL/GenBank/DDBJ databases">
        <authorList>
            <person name="Sears C."/>
            <person name="Carroll K."/>
            <person name="Sack B.R."/>
            <person name="Qadri F."/>
            <person name="Myers L.L."/>
            <person name="Chung G.-T."/>
            <person name="Escheverria P."/>
            <person name="Fraser C.M."/>
            <person name="Sadzewicz L."/>
            <person name="Shefchek K.A."/>
            <person name="Tallon L."/>
            <person name="Das S.P."/>
            <person name="Daugherty S."/>
            <person name="Mongodin E.F."/>
        </authorList>
    </citation>
    <scope>NUCLEOTIDE SEQUENCE [LARGE SCALE GENOMIC DNA]</scope>
    <source>
        <strain evidence="3 4">3978 T3 ii</strain>
    </source>
</reference>
<feature type="signal peptide" evidence="1">
    <location>
        <begin position="1"/>
        <end position="20"/>
    </location>
</feature>
<dbReference type="Gene3D" id="3.40.50.360">
    <property type="match status" value="1"/>
</dbReference>
<dbReference type="InterPro" id="IPR029039">
    <property type="entry name" value="Flavoprotein-like_sf"/>
</dbReference>
<evidence type="ECO:0000256" key="1">
    <source>
        <dbReference type="SAM" id="SignalP"/>
    </source>
</evidence>
<dbReference type="RefSeq" id="WP_005831687.1">
    <property type="nucleotide sequence ID" value="NZ_JNHN01000174.1"/>
</dbReference>
<evidence type="ECO:0000313" key="3">
    <source>
        <dbReference type="EMBL" id="KDS50541.1"/>
    </source>
</evidence>
<dbReference type="GeneID" id="99752848"/>
<protein>
    <recommendedName>
        <fullName evidence="2">Flavodoxin-like domain-containing protein</fullName>
    </recommendedName>
</protein>
<keyword evidence="1" id="KW-0732">Signal</keyword>
<comment type="caution">
    <text evidence="3">The sequence shown here is derived from an EMBL/GenBank/DDBJ whole genome shotgun (WGS) entry which is preliminary data.</text>
</comment>
<dbReference type="NCBIfam" id="NF005501">
    <property type="entry name" value="PRK07116.1"/>
    <property type="match status" value="1"/>
</dbReference>